<evidence type="ECO:0000313" key="6">
    <source>
        <dbReference type="EMBL" id="CDQ99004.1"/>
    </source>
</evidence>
<feature type="non-terminal residue" evidence="6">
    <location>
        <position position="1"/>
    </location>
</feature>
<dbReference type="EMBL" id="FR942331">
    <property type="protein sequence ID" value="CDQ99004.1"/>
    <property type="molecule type" value="Genomic_DNA"/>
</dbReference>
<dbReference type="GO" id="GO:0005634">
    <property type="term" value="C:nucleus"/>
    <property type="evidence" value="ECO:0007669"/>
    <property type="project" value="UniProtKB-ARBA"/>
</dbReference>
<dbReference type="InterPro" id="IPR039723">
    <property type="entry name" value="Vps71/ZNHIT1"/>
</dbReference>
<feature type="domain" description="HIT-type" evidence="5">
    <location>
        <begin position="50"/>
        <end position="82"/>
    </location>
</feature>
<protein>
    <recommendedName>
        <fullName evidence="5">HIT-type domain-containing protein</fullName>
    </recommendedName>
</protein>
<dbReference type="Pfam" id="PF04438">
    <property type="entry name" value="zf-HIT"/>
    <property type="match status" value="1"/>
</dbReference>
<keyword evidence="1" id="KW-0479">Metal-binding</keyword>
<dbReference type="STRING" id="8022.A0A060ZBC2"/>
<reference evidence="6" key="1">
    <citation type="journal article" date="2014" name="Nat. Commun.">
        <title>The rainbow trout genome provides novel insights into evolution after whole-genome duplication in vertebrates.</title>
        <authorList>
            <person name="Berthelot C."/>
            <person name="Brunet F."/>
            <person name="Chalopin D."/>
            <person name="Juanchich A."/>
            <person name="Bernard M."/>
            <person name="Noel B."/>
            <person name="Bento P."/>
            <person name="Da Silva C."/>
            <person name="Labadie K."/>
            <person name="Alberti A."/>
            <person name="Aury J.M."/>
            <person name="Louis A."/>
            <person name="Dehais P."/>
            <person name="Bardou P."/>
            <person name="Montfort J."/>
            <person name="Klopp C."/>
            <person name="Cabau C."/>
            <person name="Gaspin C."/>
            <person name="Thorgaard G.H."/>
            <person name="Boussaha M."/>
            <person name="Quillet E."/>
            <person name="Guyomard R."/>
            <person name="Galiana D."/>
            <person name="Bobe J."/>
            <person name="Volff J.N."/>
            <person name="Genet C."/>
            <person name="Wincker P."/>
            <person name="Jaillon O."/>
            <person name="Roest Crollius H."/>
            <person name="Guiguen Y."/>
        </authorList>
    </citation>
    <scope>NUCLEOTIDE SEQUENCE [LARGE SCALE GENOMIC DNA]</scope>
</reference>
<keyword evidence="2 4" id="KW-0863">Zinc-finger</keyword>
<gene>
    <name evidence="6" type="ORF">GSONMT00046882001</name>
</gene>
<proteinExistence type="predicted"/>
<evidence type="ECO:0000256" key="4">
    <source>
        <dbReference type="PROSITE-ProRule" id="PRU00453"/>
    </source>
</evidence>
<evidence type="ECO:0000313" key="7">
    <source>
        <dbReference type="Proteomes" id="UP000193380"/>
    </source>
</evidence>
<dbReference type="InterPro" id="IPR007529">
    <property type="entry name" value="Znf_HIT"/>
</dbReference>
<evidence type="ECO:0000256" key="3">
    <source>
        <dbReference type="ARBA" id="ARBA00022833"/>
    </source>
</evidence>
<dbReference type="AlphaFoldDB" id="A0A060ZBC2"/>
<dbReference type="GO" id="GO:0008270">
    <property type="term" value="F:zinc ion binding"/>
    <property type="evidence" value="ECO:0007669"/>
    <property type="project" value="UniProtKB-UniRule"/>
</dbReference>
<dbReference type="PROSITE" id="PS51083">
    <property type="entry name" value="ZF_HIT"/>
    <property type="match status" value="1"/>
</dbReference>
<sequence>SFFFSTPPVFAERLTPSLLCCDWQNVSEREEPNYLSAAAPPSSLPPRLFCSVCGFPSSYTCCSCGGRYCSTRCLITHRETRCLKMTL</sequence>
<evidence type="ECO:0000256" key="1">
    <source>
        <dbReference type="ARBA" id="ARBA00022723"/>
    </source>
</evidence>
<keyword evidence="3" id="KW-0862">Zinc</keyword>
<organism evidence="6 7">
    <name type="scientific">Oncorhynchus mykiss</name>
    <name type="common">Rainbow trout</name>
    <name type="synonym">Salmo gairdneri</name>
    <dbReference type="NCBI Taxonomy" id="8022"/>
    <lineage>
        <taxon>Eukaryota</taxon>
        <taxon>Metazoa</taxon>
        <taxon>Chordata</taxon>
        <taxon>Craniata</taxon>
        <taxon>Vertebrata</taxon>
        <taxon>Euteleostomi</taxon>
        <taxon>Actinopterygii</taxon>
        <taxon>Neopterygii</taxon>
        <taxon>Teleostei</taxon>
        <taxon>Protacanthopterygii</taxon>
        <taxon>Salmoniformes</taxon>
        <taxon>Salmonidae</taxon>
        <taxon>Salmoninae</taxon>
        <taxon>Oncorhynchus</taxon>
    </lineage>
</organism>
<dbReference type="GO" id="GO:0006338">
    <property type="term" value="P:chromatin remodeling"/>
    <property type="evidence" value="ECO:0007669"/>
    <property type="project" value="InterPro"/>
</dbReference>
<dbReference type="SUPFAM" id="SSF144232">
    <property type="entry name" value="HIT/MYND zinc finger-like"/>
    <property type="match status" value="1"/>
</dbReference>
<evidence type="ECO:0000259" key="5">
    <source>
        <dbReference type="PROSITE" id="PS51083"/>
    </source>
</evidence>
<dbReference type="Proteomes" id="UP000193380">
    <property type="component" value="Unassembled WGS sequence"/>
</dbReference>
<evidence type="ECO:0000256" key="2">
    <source>
        <dbReference type="ARBA" id="ARBA00022771"/>
    </source>
</evidence>
<dbReference type="PANTHER" id="PTHR13093">
    <property type="entry name" value="ZINC FINGER HIT DOMAIN CONTAINING PROTEIN 1"/>
    <property type="match status" value="1"/>
</dbReference>
<dbReference type="CDD" id="cd21437">
    <property type="entry name" value="zf-HIT_ZNHIT1_like"/>
    <property type="match status" value="1"/>
</dbReference>
<name>A0A060ZBC2_ONCMY</name>
<dbReference type="PaxDb" id="8022-A0A060ZBC2"/>
<accession>A0A060ZBC2</accession>
<reference evidence="6" key="2">
    <citation type="submission" date="2014-03" db="EMBL/GenBank/DDBJ databases">
        <authorList>
            <person name="Genoscope - CEA"/>
        </authorList>
    </citation>
    <scope>NUCLEOTIDE SEQUENCE</scope>
</reference>